<sequence length="67" mass="7287">MKNRLLKGWTIQRSLFLIMGILVIFQSADAGQWLGLLLGGYIAFMGLFAFGCAGGGCSIPNKKETDF</sequence>
<dbReference type="RefSeq" id="WP_380745474.1">
    <property type="nucleotide sequence ID" value="NZ_JBHTLI010000001.1"/>
</dbReference>
<accession>A0ABW3NQS3</accession>
<keyword evidence="3" id="KW-1185">Reference proteome</keyword>
<organism evidence="2 3">
    <name type="scientific">Salegentibacter chungangensis</name>
    <dbReference type="NCBI Taxonomy" id="1335724"/>
    <lineage>
        <taxon>Bacteria</taxon>
        <taxon>Pseudomonadati</taxon>
        <taxon>Bacteroidota</taxon>
        <taxon>Flavobacteriia</taxon>
        <taxon>Flavobacteriales</taxon>
        <taxon>Flavobacteriaceae</taxon>
        <taxon>Salegentibacter</taxon>
    </lineage>
</organism>
<name>A0ABW3NQS3_9FLAO</name>
<dbReference type="EMBL" id="JBHTLI010000001">
    <property type="protein sequence ID" value="MFD1096173.1"/>
    <property type="molecule type" value="Genomic_DNA"/>
</dbReference>
<evidence type="ECO:0000256" key="1">
    <source>
        <dbReference type="SAM" id="Phobius"/>
    </source>
</evidence>
<reference evidence="3" key="1">
    <citation type="journal article" date="2019" name="Int. J. Syst. Evol. Microbiol.">
        <title>The Global Catalogue of Microorganisms (GCM) 10K type strain sequencing project: providing services to taxonomists for standard genome sequencing and annotation.</title>
        <authorList>
            <consortium name="The Broad Institute Genomics Platform"/>
            <consortium name="The Broad Institute Genome Sequencing Center for Infectious Disease"/>
            <person name="Wu L."/>
            <person name="Ma J."/>
        </authorList>
    </citation>
    <scope>NUCLEOTIDE SEQUENCE [LARGE SCALE GENOMIC DNA]</scope>
    <source>
        <strain evidence="3">CCUG 64793</strain>
    </source>
</reference>
<proteinExistence type="predicted"/>
<evidence type="ECO:0008006" key="4">
    <source>
        <dbReference type="Google" id="ProtNLM"/>
    </source>
</evidence>
<gene>
    <name evidence="2" type="ORF">ACFQ3Q_10470</name>
</gene>
<evidence type="ECO:0000313" key="3">
    <source>
        <dbReference type="Proteomes" id="UP001597131"/>
    </source>
</evidence>
<dbReference type="Proteomes" id="UP001597131">
    <property type="component" value="Unassembled WGS sequence"/>
</dbReference>
<evidence type="ECO:0000313" key="2">
    <source>
        <dbReference type="EMBL" id="MFD1096173.1"/>
    </source>
</evidence>
<keyword evidence="1" id="KW-1133">Transmembrane helix</keyword>
<keyword evidence="1" id="KW-0812">Transmembrane</keyword>
<feature type="transmembrane region" description="Helical" evidence="1">
    <location>
        <begin position="40"/>
        <end position="59"/>
    </location>
</feature>
<keyword evidence="1" id="KW-0472">Membrane</keyword>
<comment type="caution">
    <text evidence="2">The sequence shown here is derived from an EMBL/GenBank/DDBJ whole genome shotgun (WGS) entry which is preliminary data.</text>
</comment>
<protein>
    <recommendedName>
        <fullName evidence="4">DUF2892 domain-containing protein</fullName>
    </recommendedName>
</protein>